<dbReference type="InParanoid" id="B2WJQ6"/>
<sequence length="345" mass="39431">MHGGEDPVVWSLREFLLWWPQTRMVEYELEYPGFSHLSAPFITGPCIVLVEEKRLAAEVLARLSRLQSMTLTAKDAKICYREYSEDPGFRTSLPIFHMLPLRDQFAAIPGLSQLSSLHPSHGHLDWAIITLPTLDTLCLGAEATIQLPCKDNTAPNILTVILESQRRVTDSELNEKCTFLTCLPNLRSMTLNSHNEAESKNRLPFIHNPWELPQVPFQFGWWAQAAPHLLEHAPSVQDLVFTYGSEYGAAGSREYPLRLGNFTQLRRMQVAERIFLFAMNHNSELPYGFLSPSIQELVVDHTYFPDINVPSFYNVDWLVPVVLKILPELKQVELVVSRNDECSEW</sequence>
<dbReference type="EMBL" id="DS231627">
    <property type="protein sequence ID" value="EDU43453.1"/>
    <property type="molecule type" value="Genomic_DNA"/>
</dbReference>
<proteinExistence type="predicted"/>
<evidence type="ECO:0000313" key="2">
    <source>
        <dbReference type="Proteomes" id="UP000001471"/>
    </source>
</evidence>
<gene>
    <name evidence="1" type="ORF">PTRG_10402</name>
</gene>
<evidence type="ECO:0000313" key="1">
    <source>
        <dbReference type="EMBL" id="EDU43453.1"/>
    </source>
</evidence>
<dbReference type="GeneID" id="6348705"/>
<dbReference type="KEGG" id="ptrr:6348705"/>
<accession>B2WJQ6</accession>
<dbReference type="HOGENOM" id="CLU_804457_0_0_1"/>
<reference evidence="2" key="1">
    <citation type="journal article" date="2013" name="G3 (Bethesda)">
        <title>Comparative genomics of a plant-pathogenic fungus, Pyrenophora tritici-repentis, reveals transduplication and the impact of repeat elements on pathogenicity and population divergence.</title>
        <authorList>
            <person name="Manning V.A."/>
            <person name="Pandelova I."/>
            <person name="Dhillon B."/>
            <person name="Wilhelm L.J."/>
            <person name="Goodwin S.B."/>
            <person name="Berlin A.M."/>
            <person name="Figueroa M."/>
            <person name="Freitag M."/>
            <person name="Hane J.K."/>
            <person name="Henrissat B."/>
            <person name="Holman W.H."/>
            <person name="Kodira C.D."/>
            <person name="Martin J."/>
            <person name="Oliver R.P."/>
            <person name="Robbertse B."/>
            <person name="Schackwitz W."/>
            <person name="Schwartz D.C."/>
            <person name="Spatafora J.W."/>
            <person name="Turgeon B.G."/>
            <person name="Yandava C."/>
            <person name="Young S."/>
            <person name="Zhou S."/>
            <person name="Zeng Q."/>
            <person name="Grigoriev I.V."/>
            <person name="Ma L.-J."/>
            <person name="Ciuffetti L.M."/>
        </authorList>
    </citation>
    <scope>NUCLEOTIDE SEQUENCE [LARGE SCALE GENOMIC DNA]</scope>
    <source>
        <strain evidence="2">Pt-1C-BFP</strain>
    </source>
</reference>
<protein>
    <submittedName>
        <fullName evidence="1">Uncharacterized protein</fullName>
    </submittedName>
</protein>
<dbReference type="Proteomes" id="UP000001471">
    <property type="component" value="Unassembled WGS sequence"/>
</dbReference>
<dbReference type="AlphaFoldDB" id="B2WJQ6"/>
<name>B2WJQ6_PYRTR</name>
<organism evidence="1 2">
    <name type="scientific">Pyrenophora tritici-repentis (strain Pt-1C-BFP)</name>
    <name type="common">Wheat tan spot fungus</name>
    <name type="synonym">Drechslera tritici-repentis</name>
    <dbReference type="NCBI Taxonomy" id="426418"/>
    <lineage>
        <taxon>Eukaryota</taxon>
        <taxon>Fungi</taxon>
        <taxon>Dikarya</taxon>
        <taxon>Ascomycota</taxon>
        <taxon>Pezizomycotina</taxon>
        <taxon>Dothideomycetes</taxon>
        <taxon>Pleosporomycetidae</taxon>
        <taxon>Pleosporales</taxon>
        <taxon>Pleosporineae</taxon>
        <taxon>Pleosporaceae</taxon>
        <taxon>Pyrenophora</taxon>
    </lineage>
</organism>
<dbReference type="OrthoDB" id="3789170at2759"/>